<keyword evidence="2 6" id="KW-0812">Transmembrane</keyword>
<evidence type="ECO:0000259" key="7">
    <source>
        <dbReference type="Pfam" id="PF00026"/>
    </source>
</evidence>
<dbReference type="InterPro" id="IPR021109">
    <property type="entry name" value="Peptidase_aspartic_dom_sf"/>
</dbReference>
<feature type="region of interest" description="Disordered" evidence="5">
    <location>
        <begin position="312"/>
        <end position="332"/>
    </location>
</feature>
<feature type="compositionally biased region" description="Polar residues" evidence="5">
    <location>
        <begin position="319"/>
        <end position="329"/>
    </location>
</feature>
<dbReference type="Gene3D" id="2.40.70.10">
    <property type="entry name" value="Acid Proteases"/>
    <property type="match status" value="2"/>
</dbReference>
<gene>
    <name evidence="8" type="ORF">DHEL01_v208183</name>
</gene>
<dbReference type="OrthoDB" id="4074350at2759"/>
<evidence type="ECO:0000256" key="5">
    <source>
        <dbReference type="SAM" id="MobiDB-lite"/>
    </source>
</evidence>
<dbReference type="Proteomes" id="UP000094444">
    <property type="component" value="Unassembled WGS sequence"/>
</dbReference>
<dbReference type="InParanoid" id="A0A2P5HT44"/>
<dbReference type="SUPFAM" id="SSF50630">
    <property type="entry name" value="Acid proteases"/>
    <property type="match status" value="1"/>
</dbReference>
<dbReference type="GO" id="GO:0071944">
    <property type="term" value="C:cell periphery"/>
    <property type="evidence" value="ECO:0007669"/>
    <property type="project" value="UniProtKB-ARBA"/>
</dbReference>
<keyword evidence="3 6" id="KW-1133">Transmembrane helix</keyword>
<dbReference type="PANTHER" id="PTHR15549:SF30">
    <property type="entry name" value="MID2 DOMAIN-CONTAINING PROTEIN"/>
    <property type="match status" value="1"/>
</dbReference>
<evidence type="ECO:0000256" key="4">
    <source>
        <dbReference type="ARBA" id="ARBA00023136"/>
    </source>
</evidence>
<keyword evidence="4 6" id="KW-0472">Membrane</keyword>
<feature type="domain" description="Peptidase A1" evidence="7">
    <location>
        <begin position="2"/>
        <end position="154"/>
    </location>
</feature>
<proteinExistence type="predicted"/>
<protein>
    <recommendedName>
        <fullName evidence="7">Peptidase A1 domain-containing protein</fullName>
    </recommendedName>
</protein>
<organism evidence="8 9">
    <name type="scientific">Diaporthe helianthi</name>
    <dbReference type="NCBI Taxonomy" id="158607"/>
    <lineage>
        <taxon>Eukaryota</taxon>
        <taxon>Fungi</taxon>
        <taxon>Dikarya</taxon>
        <taxon>Ascomycota</taxon>
        <taxon>Pezizomycotina</taxon>
        <taxon>Sordariomycetes</taxon>
        <taxon>Sordariomycetidae</taxon>
        <taxon>Diaporthales</taxon>
        <taxon>Diaporthaceae</taxon>
        <taxon>Diaporthe</taxon>
    </lineage>
</organism>
<dbReference type="InterPro" id="IPR033121">
    <property type="entry name" value="PEPTIDASE_A1"/>
</dbReference>
<dbReference type="Pfam" id="PF00026">
    <property type="entry name" value="Asp"/>
    <property type="match status" value="1"/>
</dbReference>
<evidence type="ECO:0000256" key="3">
    <source>
        <dbReference type="ARBA" id="ARBA00022989"/>
    </source>
</evidence>
<evidence type="ECO:0000256" key="6">
    <source>
        <dbReference type="SAM" id="Phobius"/>
    </source>
</evidence>
<comment type="subcellular location">
    <subcellularLocation>
        <location evidence="1">Membrane</location>
        <topology evidence="1">Single-pass membrane protein</topology>
    </subcellularLocation>
</comment>
<evidence type="ECO:0000256" key="2">
    <source>
        <dbReference type="ARBA" id="ARBA00022692"/>
    </source>
</evidence>
<dbReference type="EMBL" id="MAVT02000802">
    <property type="protein sequence ID" value="POS73417.1"/>
    <property type="molecule type" value="Genomic_DNA"/>
</dbReference>
<name>A0A2P5HT44_DIAHE</name>
<evidence type="ECO:0000313" key="9">
    <source>
        <dbReference type="Proteomes" id="UP000094444"/>
    </source>
</evidence>
<feature type="region of interest" description="Disordered" evidence="5">
    <location>
        <begin position="374"/>
        <end position="502"/>
    </location>
</feature>
<evidence type="ECO:0000256" key="1">
    <source>
        <dbReference type="ARBA" id="ARBA00004167"/>
    </source>
</evidence>
<evidence type="ECO:0000313" key="8">
    <source>
        <dbReference type="EMBL" id="POS73417.1"/>
    </source>
</evidence>
<accession>A0A2P5HT44</accession>
<sequence>MIRVGTPQQWFSVLPSTASQQTWVPLPEGCASSVVGGISDCGDSRGVWPFESEESNGFQTSKSSTWQAIGLYELFIEEHLGLDGNGLFGYDSVGLGESGPLTEHQVVGGVATPNYWLGLLGLGANYTNFSEDERPSSLLRTLKDEGNITSLSYGYTAGAPYSVGSGVLAVIDSTVPDLWLPQAWCDLFEDAFGLRYVEETGRYLVDDEKHMELQRLQPTLTFALGASITGGTVTRFDLPYAAFDLQGQYPVFPNATRYFPIRRAENDSQYTIGRVFLQEAYLTVDSERGIFNISQAKFSNPMPPADLVAILPPDAADSTPGSSPTTIGDSQAAESGLSGGAIGGIVVGAVGALVILAALMFWWLRRRRTRSQLRKWPDAEPAEQSAENPPLPKYGGELGGSPANVSELSDGKTRADTASPMSRHEAASATPLSEAAGREKYEAEGSNTFSEADGTQRFEAEGSTPMHEAAGTPRFEVQGDTRQAVHEAEGSTPRAIYELSAS</sequence>
<keyword evidence="9" id="KW-1185">Reference proteome</keyword>
<dbReference type="InterPro" id="IPR051694">
    <property type="entry name" value="Immunoregulatory_rcpt-like"/>
</dbReference>
<dbReference type="PANTHER" id="PTHR15549">
    <property type="entry name" value="PAIRED IMMUNOGLOBULIN-LIKE TYPE 2 RECEPTOR"/>
    <property type="match status" value="1"/>
</dbReference>
<reference evidence="8" key="1">
    <citation type="submission" date="2017-09" db="EMBL/GenBank/DDBJ databases">
        <title>Polyketide synthases of a Diaporthe helianthi virulent isolate.</title>
        <authorList>
            <person name="Baroncelli R."/>
        </authorList>
    </citation>
    <scope>NUCLEOTIDE SEQUENCE [LARGE SCALE GENOMIC DNA]</scope>
    <source>
        <strain evidence="8">7/96</strain>
    </source>
</reference>
<comment type="caution">
    <text evidence="8">The sequence shown here is derived from an EMBL/GenBank/DDBJ whole genome shotgun (WGS) entry which is preliminary data.</text>
</comment>
<dbReference type="GO" id="GO:0016020">
    <property type="term" value="C:membrane"/>
    <property type="evidence" value="ECO:0007669"/>
    <property type="project" value="UniProtKB-SubCell"/>
</dbReference>
<feature type="compositionally biased region" description="Basic and acidic residues" evidence="5">
    <location>
        <begin position="477"/>
        <end position="489"/>
    </location>
</feature>
<feature type="transmembrane region" description="Helical" evidence="6">
    <location>
        <begin position="341"/>
        <end position="364"/>
    </location>
</feature>
<dbReference type="AlphaFoldDB" id="A0A2P5HT44"/>